<evidence type="ECO:0000313" key="7">
    <source>
        <dbReference type="Proteomes" id="UP001549204"/>
    </source>
</evidence>
<dbReference type="PANTHER" id="PTHR34139:SF1">
    <property type="entry name" value="RNASE MJ1380-RELATED"/>
    <property type="match status" value="1"/>
</dbReference>
<evidence type="ECO:0000256" key="3">
    <source>
        <dbReference type="ARBA" id="ARBA00022722"/>
    </source>
</evidence>
<comment type="caution">
    <text evidence="6">The sequence shown here is derived from an EMBL/GenBank/DDBJ whole genome shotgun (WGS) entry which is preliminary data.</text>
</comment>
<dbReference type="EMBL" id="JBEPMC010000011">
    <property type="protein sequence ID" value="MET3582212.1"/>
    <property type="molecule type" value="Genomic_DNA"/>
</dbReference>
<dbReference type="Proteomes" id="UP001549204">
    <property type="component" value="Unassembled WGS sequence"/>
</dbReference>
<dbReference type="InterPro" id="IPR051813">
    <property type="entry name" value="HepT_RNase_toxin"/>
</dbReference>
<evidence type="ECO:0000256" key="2">
    <source>
        <dbReference type="ARBA" id="ARBA00022649"/>
    </source>
</evidence>
<keyword evidence="2" id="KW-1277">Toxin-antitoxin system</keyword>
<keyword evidence="3" id="KW-0540">Nuclease</keyword>
<accession>A0ABV2GVR6</accession>
<evidence type="ECO:0000256" key="4">
    <source>
        <dbReference type="ARBA" id="ARBA00022741"/>
    </source>
</evidence>
<proteinExistence type="predicted"/>
<dbReference type="Pfam" id="PF01934">
    <property type="entry name" value="HepT-like"/>
    <property type="match status" value="1"/>
</dbReference>
<organism evidence="6 7">
    <name type="scientific">Mesorhizobium robiniae</name>
    <dbReference type="NCBI Taxonomy" id="559315"/>
    <lineage>
        <taxon>Bacteria</taxon>
        <taxon>Pseudomonadati</taxon>
        <taxon>Pseudomonadota</taxon>
        <taxon>Alphaproteobacteria</taxon>
        <taxon>Hyphomicrobiales</taxon>
        <taxon>Phyllobacteriaceae</taxon>
        <taxon>Mesorhizobium</taxon>
    </lineage>
</organism>
<evidence type="ECO:0000313" key="6">
    <source>
        <dbReference type="EMBL" id="MET3582212.1"/>
    </source>
</evidence>
<protein>
    <submittedName>
        <fullName evidence="6">Uncharacterized protein with HEPN domain</fullName>
    </submittedName>
</protein>
<keyword evidence="7" id="KW-1185">Reference proteome</keyword>
<keyword evidence="5" id="KW-0378">Hydrolase</keyword>
<keyword evidence="4" id="KW-0547">Nucleotide-binding</keyword>
<dbReference type="PANTHER" id="PTHR34139">
    <property type="entry name" value="UPF0331 PROTEIN MJ0127"/>
    <property type="match status" value="1"/>
</dbReference>
<name>A0ABV2GVR6_9HYPH</name>
<reference evidence="6 7" key="1">
    <citation type="submission" date="2024-06" db="EMBL/GenBank/DDBJ databases">
        <title>Genomic Encyclopedia of Type Strains, Phase IV (KMG-IV): sequencing the most valuable type-strain genomes for metagenomic binning, comparative biology and taxonomic classification.</title>
        <authorList>
            <person name="Goeker M."/>
        </authorList>
    </citation>
    <scope>NUCLEOTIDE SEQUENCE [LARGE SCALE GENOMIC DNA]</scope>
    <source>
        <strain evidence="6 7">DSM 100022</strain>
    </source>
</reference>
<sequence>MDGIGTATAGKTLDDFRDDWLLRHGVERGIEIISEATRHIPDDLIALAPEIPWKQVRGIGDILRHEYHKTSDAIVWTVVTDSLPSLRLAVERILEASRRK</sequence>
<dbReference type="InterPro" id="IPR008201">
    <property type="entry name" value="HepT-like"/>
</dbReference>
<dbReference type="RefSeq" id="WP_354493776.1">
    <property type="nucleotide sequence ID" value="NZ_JBEPMC010000011.1"/>
</dbReference>
<keyword evidence="1" id="KW-0597">Phosphoprotein</keyword>
<evidence type="ECO:0000256" key="5">
    <source>
        <dbReference type="ARBA" id="ARBA00022801"/>
    </source>
</evidence>
<gene>
    <name evidence="6" type="ORF">ABID19_005271</name>
</gene>
<evidence type="ECO:0000256" key="1">
    <source>
        <dbReference type="ARBA" id="ARBA00022553"/>
    </source>
</evidence>